<reference evidence="9 10" key="1">
    <citation type="submission" date="2017-04" db="EMBL/GenBank/DDBJ databases">
        <title>A new member of the family Flavobacteriaceae isolated from ascidians.</title>
        <authorList>
            <person name="Chen L."/>
        </authorList>
    </citation>
    <scope>NUCLEOTIDE SEQUENCE [LARGE SCALE GENOMIC DNA]</scope>
    <source>
        <strain evidence="9 10">HQA918</strain>
    </source>
</reference>
<dbReference type="Gene3D" id="1.10.287.130">
    <property type="match status" value="1"/>
</dbReference>
<dbReference type="PANTHER" id="PTHR43711">
    <property type="entry name" value="TWO-COMPONENT HISTIDINE KINASE"/>
    <property type="match status" value="1"/>
</dbReference>
<dbReference type="SUPFAM" id="SSF55874">
    <property type="entry name" value="ATPase domain of HSP90 chaperone/DNA topoisomerase II/histidine kinase"/>
    <property type="match status" value="1"/>
</dbReference>
<dbReference type="PRINTS" id="PR00344">
    <property type="entry name" value="BCTRLSENSOR"/>
</dbReference>
<dbReference type="OrthoDB" id="1933776at2"/>
<proteinExistence type="predicted"/>
<keyword evidence="5 9" id="KW-0418">Kinase</keyword>
<dbReference type="RefSeq" id="WP_097442393.1">
    <property type="nucleotide sequence ID" value="NZ_NBWU01000004.1"/>
</dbReference>
<comment type="catalytic activity">
    <reaction evidence="1">
        <text>ATP + protein L-histidine = ADP + protein N-phospho-L-histidine.</text>
        <dbReference type="EC" id="2.7.13.3"/>
    </reaction>
</comment>
<dbReference type="FunFam" id="3.30.565.10:FF:000006">
    <property type="entry name" value="Sensor histidine kinase WalK"/>
    <property type="match status" value="1"/>
</dbReference>
<evidence type="ECO:0000256" key="3">
    <source>
        <dbReference type="ARBA" id="ARBA00022553"/>
    </source>
</evidence>
<dbReference type="InterPro" id="IPR005467">
    <property type="entry name" value="His_kinase_dom"/>
</dbReference>
<evidence type="ECO:0000259" key="8">
    <source>
        <dbReference type="PROSITE" id="PS50109"/>
    </source>
</evidence>
<feature type="domain" description="Histidine kinase" evidence="8">
    <location>
        <begin position="316"/>
        <end position="534"/>
    </location>
</feature>
<comment type="caution">
    <text evidence="9">The sequence shown here is derived from an EMBL/GenBank/DDBJ whole genome shotgun (WGS) entry which is preliminary data.</text>
</comment>
<dbReference type="EMBL" id="NBWU01000004">
    <property type="protein sequence ID" value="PCE63677.1"/>
    <property type="molecule type" value="Genomic_DNA"/>
</dbReference>
<feature type="transmembrane region" description="Helical" evidence="7">
    <location>
        <begin position="6"/>
        <end position="28"/>
    </location>
</feature>
<sequence length="534" mass="60313">MNKRLFVLLVVLMSLSLIGIIFVQGYWIRKTVEDKEEQFSSTVNAVLNKVADKIEDREISQYFDDAAGIKDSVGSLKSSHLKKFLFIDEDLNSNEIRLYSHGILEEQYEVPSTFFDNTDGIINSGTGVDPNTISNFTSKRTTEIFKSDIGLDGRPVQISPIKEKLEKIGGLQQIDKAVFEDVYRTMANTVPIHKRVSKQEIELLLDQYLKNRNLKLDFEYGVYSGGLPTKVKSKGFEFGLSSVYESPIFKDSEGNSDFSLLITFPTKKKFLISSILGMAILSGLFTLVIVVAFSSAIYHLNRQKQISQIKSDFINNMTHEFKTPIATINLAVEAIKNPATLAETEKVMRYLNMIKDENKRMHAQVENVLRISKLEKNQLDISKDRTDAHDIIEDAVTHVELIVADRGGYINTHLDADRSEVLANDVHFTNVIVNMLDNAIKYSPESPKIDVFTEVAKNWIIIKVQDQGAGMSKAVLKKVFEKFYREHTGNIHNVKGHGLGLAYVKRIIEDHQGEVYAESEKGKGSTFFIKLPLI</sequence>
<evidence type="ECO:0000256" key="7">
    <source>
        <dbReference type="SAM" id="Phobius"/>
    </source>
</evidence>
<dbReference type="SMART" id="SM00388">
    <property type="entry name" value="HisKA"/>
    <property type="match status" value="1"/>
</dbReference>
<accession>A0A2A4G4U1</accession>
<dbReference type="PANTHER" id="PTHR43711:SF26">
    <property type="entry name" value="SENSOR HISTIDINE KINASE RCSC"/>
    <property type="match status" value="1"/>
</dbReference>
<dbReference type="InterPro" id="IPR003594">
    <property type="entry name" value="HATPase_dom"/>
</dbReference>
<evidence type="ECO:0000256" key="1">
    <source>
        <dbReference type="ARBA" id="ARBA00000085"/>
    </source>
</evidence>
<dbReference type="EC" id="2.7.13.3" evidence="2"/>
<dbReference type="InterPro" id="IPR036097">
    <property type="entry name" value="HisK_dim/P_sf"/>
</dbReference>
<keyword evidence="3" id="KW-0597">Phosphoprotein</keyword>
<dbReference type="InterPro" id="IPR050736">
    <property type="entry name" value="Sensor_HK_Regulatory"/>
</dbReference>
<feature type="transmembrane region" description="Helical" evidence="7">
    <location>
        <begin position="270"/>
        <end position="298"/>
    </location>
</feature>
<dbReference type="SMART" id="SM00387">
    <property type="entry name" value="HATPase_c"/>
    <property type="match status" value="1"/>
</dbReference>
<dbReference type="InterPro" id="IPR004358">
    <property type="entry name" value="Sig_transdc_His_kin-like_C"/>
</dbReference>
<evidence type="ECO:0000256" key="5">
    <source>
        <dbReference type="ARBA" id="ARBA00022777"/>
    </source>
</evidence>
<keyword evidence="6" id="KW-0902">Two-component regulatory system</keyword>
<dbReference type="InterPro" id="IPR003661">
    <property type="entry name" value="HisK_dim/P_dom"/>
</dbReference>
<keyword evidence="7" id="KW-0472">Membrane</keyword>
<dbReference type="Gene3D" id="3.30.565.10">
    <property type="entry name" value="Histidine kinase-like ATPase, C-terminal domain"/>
    <property type="match status" value="1"/>
</dbReference>
<dbReference type="CDD" id="cd00082">
    <property type="entry name" value="HisKA"/>
    <property type="match status" value="1"/>
</dbReference>
<dbReference type="InterPro" id="IPR036890">
    <property type="entry name" value="HATPase_C_sf"/>
</dbReference>
<dbReference type="PROSITE" id="PS50109">
    <property type="entry name" value="HIS_KIN"/>
    <property type="match status" value="1"/>
</dbReference>
<evidence type="ECO:0000313" key="10">
    <source>
        <dbReference type="Proteomes" id="UP000219559"/>
    </source>
</evidence>
<evidence type="ECO:0000256" key="2">
    <source>
        <dbReference type="ARBA" id="ARBA00012438"/>
    </source>
</evidence>
<evidence type="ECO:0000313" key="9">
    <source>
        <dbReference type="EMBL" id="PCE63677.1"/>
    </source>
</evidence>
<name>A0A2A4G4U1_9FLAO</name>
<keyword evidence="7" id="KW-0812">Transmembrane</keyword>
<keyword evidence="4" id="KW-0808">Transferase</keyword>
<dbReference type="Pfam" id="PF02518">
    <property type="entry name" value="HATPase_c"/>
    <property type="match status" value="1"/>
</dbReference>
<dbReference type="SUPFAM" id="SSF47384">
    <property type="entry name" value="Homodimeric domain of signal transducing histidine kinase"/>
    <property type="match status" value="1"/>
</dbReference>
<dbReference type="AlphaFoldDB" id="A0A2A4G4U1"/>
<evidence type="ECO:0000256" key="4">
    <source>
        <dbReference type="ARBA" id="ARBA00022679"/>
    </source>
</evidence>
<protein>
    <recommendedName>
        <fullName evidence="2">histidine kinase</fullName>
        <ecNumber evidence="2">2.7.13.3</ecNumber>
    </recommendedName>
</protein>
<dbReference type="Proteomes" id="UP000219559">
    <property type="component" value="Unassembled WGS sequence"/>
</dbReference>
<keyword evidence="10" id="KW-1185">Reference proteome</keyword>
<gene>
    <name evidence="9" type="ORF">B7P33_10350</name>
</gene>
<evidence type="ECO:0000256" key="6">
    <source>
        <dbReference type="ARBA" id="ARBA00023012"/>
    </source>
</evidence>
<dbReference type="Pfam" id="PF00512">
    <property type="entry name" value="HisKA"/>
    <property type="match status" value="1"/>
</dbReference>
<keyword evidence="7" id="KW-1133">Transmembrane helix</keyword>
<organism evidence="9 10">
    <name type="scientific">Sediminicola luteus</name>
    <dbReference type="NCBI Taxonomy" id="319238"/>
    <lineage>
        <taxon>Bacteria</taxon>
        <taxon>Pseudomonadati</taxon>
        <taxon>Bacteroidota</taxon>
        <taxon>Flavobacteriia</taxon>
        <taxon>Flavobacteriales</taxon>
        <taxon>Flavobacteriaceae</taxon>
        <taxon>Sediminicola</taxon>
    </lineage>
</organism>
<dbReference type="GO" id="GO:0000155">
    <property type="term" value="F:phosphorelay sensor kinase activity"/>
    <property type="evidence" value="ECO:0007669"/>
    <property type="project" value="InterPro"/>
</dbReference>